<dbReference type="InterPro" id="IPR018849">
    <property type="entry name" value="Urb2/Npa2_C"/>
</dbReference>
<dbReference type="GO" id="GO:0005730">
    <property type="term" value="C:nucleolus"/>
    <property type="evidence" value="ECO:0007669"/>
    <property type="project" value="TreeGrafter"/>
</dbReference>
<accession>A0AAE0IYX6</accession>
<dbReference type="InterPro" id="IPR052609">
    <property type="entry name" value="Ribosome_Biogenesis_Reg"/>
</dbReference>
<evidence type="ECO:0000256" key="1">
    <source>
        <dbReference type="SAM" id="MobiDB-lite"/>
    </source>
</evidence>
<dbReference type="SUPFAM" id="SSF48371">
    <property type="entry name" value="ARM repeat"/>
    <property type="match status" value="1"/>
</dbReference>
<feature type="region of interest" description="Disordered" evidence="1">
    <location>
        <begin position="112"/>
        <end position="143"/>
    </location>
</feature>
<dbReference type="Pfam" id="PF10441">
    <property type="entry name" value="Urb2"/>
    <property type="match status" value="1"/>
</dbReference>
<dbReference type="PANTHER" id="PTHR15682:SF2">
    <property type="entry name" value="UNHEALTHY RIBOSOME BIOGENESIS PROTEIN 2 HOMOLOG"/>
    <property type="match status" value="1"/>
</dbReference>
<dbReference type="EMBL" id="JAUEPO010000002">
    <property type="protein sequence ID" value="KAK3333475.1"/>
    <property type="molecule type" value="Genomic_DNA"/>
</dbReference>
<dbReference type="InterPro" id="IPR016024">
    <property type="entry name" value="ARM-type_fold"/>
</dbReference>
<evidence type="ECO:0000259" key="2">
    <source>
        <dbReference type="Pfam" id="PF10441"/>
    </source>
</evidence>
<sequence length="1365" mass="151190">MAQIGDASLIKAVRALDQGDIETTPDKLERVWNLLSQQRGGANFHAAEEMLLRWLLKNMTGTSPAAERVRRYAPAWNIMGAVFALIPLFSLAKSLADRRFVSILQQTLKDVSKPQKQADSDVEMADASSPGTPTNSRKRKRSTPATFDLAMQRQAAGCLEVGEAVLEALRILLSRCDLSPADGSPSTRMGAEHIKSLFSSSAAEVMETLVPLLTLCGVAADHTEPGSFKGQPSWMETFNALWDLHLQSASDASDVAVNLSGLGMSLLGKLTGVPRQRALAIDAAVQERWARGLRRFLARNMILPSRSAYLNNKKNLQVIQVVVEMSAVSAATTYPVLFDLVSKSPRVFGDKSTKKDYENWVQDIFDVVMVSLKTCNREQSLPAVVAIMDMAAERETHLSTASLRSVCKDYAIREETFEWKLLLSLVKLKPDVFLMPGGEQFLDQVLRRTRESETMTDQDFDTALQFVVLLAEGYANAHDLSSFFKTWLSNLAVAEPAIKLERLWSQRELVTAVARLLEGSLNTNQLVDILDWFASRTGPAECLARIHILGAISLGISQEEFVDAANIKTFDVAFLEKFSKKEPAAVSVSRWTIAEKSLSRGTLKEAGRIWSQVKPDLKQILIKASVHGEPTFAAFKSCIAAWLANHPGGTDEEDAAAMACSFIDRLEESGEPMADSDDAQDPITKGTYVSWILTSAPRLVSLLVKRTGVFPKLILSLVSLGGDENAITFDSALTVSHLVLENENNTNNQKLISGLVDQMISLIDTTKNGGSLASTRVAVQFLRNVPAEVMARQQREATMERLILQLPQNSDVPESIGTGYWQPVLSLMVKLMEKPTFYTDMKFAHLEAIGKSVFKIHRKSKTTEEVLKAREDFRLLGQLATLTLRQMASSSLEDREKAYLADAITALQSPCSDPEMVPRLVLLHSFISVVQGSRALARLEESGLDLDDLKTQHLLQGAKPLACGKWKGRALLPFLTSLEVMDVLDHETIKRELSTAVPTLLKAAERLLDSGCKAGWEVRMFLAKHFVEQLESPLRIKLPSLASADSDDEAVATTPEELVSVPTTVDKTTVLQYVDVVIRGVDEDTNLKHLKELLLEDSEESDPLGRLFVIYRLVQHLSGSRPQVPTPSSSSFDLGQAHSLLCEELLRTTTTAQFTLAAMTLHLLLEQKAAWMTQWNIDLTLSSVSAACSAPAMQPLLAASPKAYQWLCRLVEMVIKRHRKRLDGHFHVLITALQSLIRRLLSSEKEEERHAKLFARLVTLVCEPSVASVSRSHATASTLDSEKDKAKRYAGQYMYLVLMQYVKLQLEHVVPHGVREALETGMHSILDITTPDGLRIMNDGMDPSGRVIFREMYKQYQKFGKWSGI</sequence>
<name>A0AAE0IYX6_9PEZI</name>
<gene>
    <name evidence="3" type="ORF">B0T19DRAFT_127026</name>
</gene>
<dbReference type="GO" id="GO:0042254">
    <property type="term" value="P:ribosome biogenesis"/>
    <property type="evidence" value="ECO:0007669"/>
    <property type="project" value="TreeGrafter"/>
</dbReference>
<evidence type="ECO:0000313" key="4">
    <source>
        <dbReference type="Proteomes" id="UP001286456"/>
    </source>
</evidence>
<protein>
    <submittedName>
        <fullName evidence="3">Urb2/Npa2 family-domain-containing protein</fullName>
    </submittedName>
</protein>
<organism evidence="3 4">
    <name type="scientific">Cercophora scortea</name>
    <dbReference type="NCBI Taxonomy" id="314031"/>
    <lineage>
        <taxon>Eukaryota</taxon>
        <taxon>Fungi</taxon>
        <taxon>Dikarya</taxon>
        <taxon>Ascomycota</taxon>
        <taxon>Pezizomycotina</taxon>
        <taxon>Sordariomycetes</taxon>
        <taxon>Sordariomycetidae</taxon>
        <taxon>Sordariales</taxon>
        <taxon>Lasiosphaeriaceae</taxon>
        <taxon>Cercophora</taxon>
    </lineage>
</organism>
<dbReference type="PANTHER" id="PTHR15682">
    <property type="entry name" value="UNHEALTHY RIBOSOME BIOGENESIS PROTEIN 2 HOMOLOG"/>
    <property type="match status" value="1"/>
</dbReference>
<proteinExistence type="predicted"/>
<evidence type="ECO:0000313" key="3">
    <source>
        <dbReference type="EMBL" id="KAK3333475.1"/>
    </source>
</evidence>
<reference evidence="3" key="1">
    <citation type="journal article" date="2023" name="Mol. Phylogenet. Evol.">
        <title>Genome-scale phylogeny and comparative genomics of the fungal order Sordariales.</title>
        <authorList>
            <person name="Hensen N."/>
            <person name="Bonometti L."/>
            <person name="Westerberg I."/>
            <person name="Brannstrom I.O."/>
            <person name="Guillou S."/>
            <person name="Cros-Aarteil S."/>
            <person name="Calhoun S."/>
            <person name="Haridas S."/>
            <person name="Kuo A."/>
            <person name="Mondo S."/>
            <person name="Pangilinan J."/>
            <person name="Riley R."/>
            <person name="LaButti K."/>
            <person name="Andreopoulos B."/>
            <person name="Lipzen A."/>
            <person name="Chen C."/>
            <person name="Yan M."/>
            <person name="Daum C."/>
            <person name="Ng V."/>
            <person name="Clum A."/>
            <person name="Steindorff A."/>
            <person name="Ohm R.A."/>
            <person name="Martin F."/>
            <person name="Silar P."/>
            <person name="Natvig D.O."/>
            <person name="Lalanne C."/>
            <person name="Gautier V."/>
            <person name="Ament-Velasquez S.L."/>
            <person name="Kruys A."/>
            <person name="Hutchinson M.I."/>
            <person name="Powell A.J."/>
            <person name="Barry K."/>
            <person name="Miller A.N."/>
            <person name="Grigoriev I.V."/>
            <person name="Debuchy R."/>
            <person name="Gladieux P."/>
            <person name="Hiltunen Thoren M."/>
            <person name="Johannesson H."/>
        </authorList>
    </citation>
    <scope>NUCLEOTIDE SEQUENCE</scope>
    <source>
        <strain evidence="3">SMH4131-1</strain>
    </source>
</reference>
<dbReference type="Proteomes" id="UP001286456">
    <property type="component" value="Unassembled WGS sequence"/>
</dbReference>
<feature type="domain" description="Nucleolar 27S pre-rRNA processing Urb2/Npa2 C-terminal" evidence="2">
    <location>
        <begin position="1158"/>
        <end position="1364"/>
    </location>
</feature>
<keyword evidence="4" id="KW-1185">Reference proteome</keyword>
<comment type="caution">
    <text evidence="3">The sequence shown here is derived from an EMBL/GenBank/DDBJ whole genome shotgun (WGS) entry which is preliminary data.</text>
</comment>
<reference evidence="3" key="2">
    <citation type="submission" date="2023-06" db="EMBL/GenBank/DDBJ databases">
        <authorList>
            <consortium name="Lawrence Berkeley National Laboratory"/>
            <person name="Haridas S."/>
            <person name="Hensen N."/>
            <person name="Bonometti L."/>
            <person name="Westerberg I."/>
            <person name="Brannstrom I.O."/>
            <person name="Guillou S."/>
            <person name="Cros-Aarteil S."/>
            <person name="Calhoun S."/>
            <person name="Kuo A."/>
            <person name="Mondo S."/>
            <person name="Pangilinan J."/>
            <person name="Riley R."/>
            <person name="Labutti K."/>
            <person name="Andreopoulos B."/>
            <person name="Lipzen A."/>
            <person name="Chen C."/>
            <person name="Yanf M."/>
            <person name="Daum C."/>
            <person name="Ng V."/>
            <person name="Clum A."/>
            <person name="Steindorff A."/>
            <person name="Ohm R."/>
            <person name="Martin F."/>
            <person name="Silar P."/>
            <person name="Natvig D."/>
            <person name="Lalanne C."/>
            <person name="Gautier V."/>
            <person name="Ament-Velasquez S.L."/>
            <person name="Kruys A."/>
            <person name="Hutchinson M.I."/>
            <person name="Powell A.J."/>
            <person name="Barry K."/>
            <person name="Miller A.N."/>
            <person name="Grigoriev I.V."/>
            <person name="Debuchy R."/>
            <person name="Gladieux P."/>
            <person name="Thoren M.H."/>
            <person name="Johannesson H."/>
        </authorList>
    </citation>
    <scope>NUCLEOTIDE SEQUENCE</scope>
    <source>
        <strain evidence="3">SMH4131-1</strain>
    </source>
</reference>